<dbReference type="GO" id="GO:0022857">
    <property type="term" value="F:transmembrane transporter activity"/>
    <property type="evidence" value="ECO:0007669"/>
    <property type="project" value="InterPro"/>
</dbReference>
<evidence type="ECO:0000256" key="8">
    <source>
        <dbReference type="SAM" id="Phobius"/>
    </source>
</evidence>
<dbReference type="FunFam" id="1.10.3730.20:FF:000001">
    <property type="entry name" value="Quaternary ammonium compound resistance transporter SugE"/>
    <property type="match status" value="1"/>
</dbReference>
<keyword evidence="3" id="KW-1003">Cell membrane</keyword>
<feature type="transmembrane region" description="Helical" evidence="8">
    <location>
        <begin position="57"/>
        <end position="78"/>
    </location>
</feature>
<dbReference type="Gene3D" id="1.10.3730.20">
    <property type="match status" value="1"/>
</dbReference>
<organism evidence="9 10">
    <name type="scientific">Paenibacillus tyrfis</name>
    <dbReference type="NCBI Taxonomy" id="1501230"/>
    <lineage>
        <taxon>Bacteria</taxon>
        <taxon>Bacillati</taxon>
        <taxon>Bacillota</taxon>
        <taxon>Bacilli</taxon>
        <taxon>Bacillales</taxon>
        <taxon>Paenibacillaceae</taxon>
        <taxon>Paenibacillus</taxon>
    </lineage>
</organism>
<feature type="transmembrane region" description="Helical" evidence="8">
    <location>
        <begin position="32"/>
        <end position="50"/>
    </location>
</feature>
<keyword evidence="6 8" id="KW-0472">Membrane</keyword>
<dbReference type="OrthoDB" id="21828at2"/>
<keyword evidence="4 7" id="KW-0812">Transmembrane</keyword>
<dbReference type="EMBL" id="JNVM01000001">
    <property type="protein sequence ID" value="KEQ27869.1"/>
    <property type="molecule type" value="Genomic_DNA"/>
</dbReference>
<evidence type="ECO:0000256" key="1">
    <source>
        <dbReference type="ARBA" id="ARBA00004651"/>
    </source>
</evidence>
<evidence type="ECO:0000313" key="10">
    <source>
        <dbReference type="Proteomes" id="UP000028123"/>
    </source>
</evidence>
<evidence type="ECO:0000313" key="9">
    <source>
        <dbReference type="EMBL" id="KEQ27869.1"/>
    </source>
</evidence>
<keyword evidence="5 8" id="KW-1133">Transmembrane helix</keyword>
<dbReference type="InterPro" id="IPR045324">
    <property type="entry name" value="Small_multidrug_res"/>
</dbReference>
<evidence type="ECO:0000256" key="5">
    <source>
        <dbReference type="ARBA" id="ARBA00022989"/>
    </source>
</evidence>
<comment type="similarity">
    <text evidence="7">Belongs to the drug/metabolite transporter (DMT) superfamily. Small multidrug resistance (SMR) (TC 2.A.7.1) family.</text>
</comment>
<dbReference type="PANTHER" id="PTHR30561">
    <property type="entry name" value="SMR FAMILY PROTON-DEPENDENT DRUG EFFLUX TRANSPORTER SUGE"/>
    <property type="match status" value="1"/>
</dbReference>
<keyword evidence="2" id="KW-0813">Transport</keyword>
<evidence type="ECO:0000256" key="2">
    <source>
        <dbReference type="ARBA" id="ARBA00022448"/>
    </source>
</evidence>
<evidence type="ECO:0000256" key="3">
    <source>
        <dbReference type="ARBA" id="ARBA00022475"/>
    </source>
</evidence>
<dbReference type="GO" id="GO:0005886">
    <property type="term" value="C:plasma membrane"/>
    <property type="evidence" value="ECO:0007669"/>
    <property type="project" value="UniProtKB-SubCell"/>
</dbReference>
<gene>
    <name evidence="9" type="ORF">ET33_00110</name>
</gene>
<dbReference type="Proteomes" id="UP000028123">
    <property type="component" value="Unassembled WGS sequence"/>
</dbReference>
<accession>A0A081PAZ6</accession>
<dbReference type="Pfam" id="PF00893">
    <property type="entry name" value="Multi_Drug_Res"/>
    <property type="match status" value="1"/>
</dbReference>
<dbReference type="RefSeq" id="WP_036675021.1">
    <property type="nucleotide sequence ID" value="NZ_JNVM01000001.1"/>
</dbReference>
<proteinExistence type="inferred from homology"/>
<evidence type="ECO:0000256" key="6">
    <source>
        <dbReference type="ARBA" id="ARBA00023136"/>
    </source>
</evidence>
<dbReference type="SUPFAM" id="SSF103481">
    <property type="entry name" value="Multidrug resistance efflux transporter EmrE"/>
    <property type="match status" value="1"/>
</dbReference>
<dbReference type="InterPro" id="IPR000390">
    <property type="entry name" value="Small_drug/metabolite_transptr"/>
</dbReference>
<evidence type="ECO:0000256" key="4">
    <source>
        <dbReference type="ARBA" id="ARBA00022692"/>
    </source>
</evidence>
<name>A0A081PAZ6_9BACL</name>
<dbReference type="PANTHER" id="PTHR30561:SF0">
    <property type="entry name" value="GUANIDINIUM EXPORTER"/>
    <property type="match status" value="1"/>
</dbReference>
<keyword evidence="10" id="KW-1185">Reference proteome</keyword>
<comment type="caution">
    <text evidence="9">The sequence shown here is derived from an EMBL/GenBank/DDBJ whole genome shotgun (WGS) entry which is preliminary data.</text>
</comment>
<reference evidence="9 10" key="1">
    <citation type="submission" date="2014-06" db="EMBL/GenBank/DDBJ databases">
        <title>Draft genome sequence of Paenibacillus sp. MSt1.</title>
        <authorList>
            <person name="Aw Y.K."/>
            <person name="Ong K.S."/>
            <person name="Gan H.M."/>
            <person name="Lee S.M."/>
        </authorList>
    </citation>
    <scope>NUCLEOTIDE SEQUENCE [LARGE SCALE GENOMIC DNA]</scope>
    <source>
        <strain evidence="9 10">MSt1</strain>
    </source>
</reference>
<dbReference type="InterPro" id="IPR037185">
    <property type="entry name" value="EmrE-like"/>
</dbReference>
<sequence length="104" mass="11276">MAWTVLLAAGLCEVIGVVALKRVTEYRHWTSYLFLIVTLGTSFSLLSLAMNHIPMGTAYAVWTGIGTAGSTLLGMFAFGEPKEWRRILFIGLILASAVGLKLIS</sequence>
<comment type="subcellular location">
    <subcellularLocation>
        <location evidence="1 7">Cell membrane</location>
        <topology evidence="1 7">Multi-pass membrane protein</topology>
    </subcellularLocation>
</comment>
<feature type="transmembrane region" description="Helical" evidence="8">
    <location>
        <begin position="84"/>
        <end position="103"/>
    </location>
</feature>
<protein>
    <submittedName>
        <fullName evidence="9">Transporter</fullName>
    </submittedName>
</protein>
<dbReference type="AlphaFoldDB" id="A0A081PAZ6"/>
<evidence type="ECO:0000256" key="7">
    <source>
        <dbReference type="RuleBase" id="RU003942"/>
    </source>
</evidence>
<dbReference type="eggNOG" id="COG2076">
    <property type="taxonomic scope" value="Bacteria"/>
</dbReference>